<gene>
    <name evidence="2" type="ORF">SPSIL_011570</name>
</gene>
<name>A0ABZ3II06_9FIRM</name>
<sequence length="150" mass="17689">MLKEVRKVYFNELGQLLKLYKYLHPDDPELIIDIKLIKLWQEIFDDLNYFCLAIEEDNILVASCVLNIINNLTRGARPYALIENVVTHQDYRKKGYATAILRKAIEIAKEKNCYKVMLLTSRKEESTLRFYEEAGFMRGDKTGFVIRFDK</sequence>
<dbReference type="InterPro" id="IPR039143">
    <property type="entry name" value="GNPNAT1-like"/>
</dbReference>
<evidence type="ECO:0000259" key="1">
    <source>
        <dbReference type="PROSITE" id="PS51186"/>
    </source>
</evidence>
<evidence type="ECO:0000313" key="3">
    <source>
        <dbReference type="Proteomes" id="UP000216752"/>
    </source>
</evidence>
<dbReference type="SUPFAM" id="SSF55729">
    <property type="entry name" value="Acyl-CoA N-acyltransferases (Nat)"/>
    <property type="match status" value="1"/>
</dbReference>
<dbReference type="Pfam" id="PF00583">
    <property type="entry name" value="Acetyltransf_1"/>
    <property type="match status" value="1"/>
</dbReference>
<dbReference type="InterPro" id="IPR000182">
    <property type="entry name" value="GNAT_dom"/>
</dbReference>
<evidence type="ECO:0000313" key="2">
    <source>
        <dbReference type="EMBL" id="XFO65048.1"/>
    </source>
</evidence>
<dbReference type="PANTHER" id="PTHR13355">
    <property type="entry name" value="GLUCOSAMINE 6-PHOSPHATE N-ACETYLTRANSFERASE"/>
    <property type="match status" value="1"/>
</dbReference>
<accession>A0ABZ3II06</accession>
<dbReference type="Proteomes" id="UP000216752">
    <property type="component" value="Chromosome"/>
</dbReference>
<dbReference type="Gene3D" id="3.40.630.30">
    <property type="match status" value="1"/>
</dbReference>
<organism evidence="2 3">
    <name type="scientific">Sporomusa silvacetica DSM 10669</name>
    <dbReference type="NCBI Taxonomy" id="1123289"/>
    <lineage>
        <taxon>Bacteria</taxon>
        <taxon>Bacillati</taxon>
        <taxon>Bacillota</taxon>
        <taxon>Negativicutes</taxon>
        <taxon>Selenomonadales</taxon>
        <taxon>Sporomusaceae</taxon>
        <taxon>Sporomusa</taxon>
    </lineage>
</organism>
<dbReference type="InterPro" id="IPR016181">
    <property type="entry name" value="Acyl_CoA_acyltransferase"/>
</dbReference>
<dbReference type="PANTHER" id="PTHR13355:SF11">
    <property type="entry name" value="GLUCOSAMINE 6-PHOSPHATE N-ACETYLTRANSFERASE"/>
    <property type="match status" value="1"/>
</dbReference>
<dbReference type="PROSITE" id="PS51186">
    <property type="entry name" value="GNAT"/>
    <property type="match status" value="1"/>
</dbReference>
<reference evidence="2" key="1">
    <citation type="submission" date="2024-05" db="EMBL/GenBank/DDBJ databases">
        <title>Isolation and characterization of Sporomusa carbonis sp. nov., a carboxydotrophic hydrogenogen in the genus of Sporomusa isolated from a charcoal burning pile.</title>
        <authorList>
            <person name="Boeer T."/>
            <person name="Rosenbaum F."/>
            <person name="Eysell L."/>
            <person name="Mueller V."/>
            <person name="Daniel R."/>
            <person name="Poehlein A."/>
        </authorList>
    </citation>
    <scope>NUCLEOTIDE SEQUENCE [LARGE SCALE GENOMIC DNA]</scope>
    <source>
        <strain evidence="2">DSM 10669</strain>
    </source>
</reference>
<protein>
    <recommendedName>
        <fullName evidence="1">N-acetyltransferase domain-containing protein</fullName>
    </recommendedName>
</protein>
<dbReference type="EMBL" id="CP155573">
    <property type="protein sequence ID" value="XFO65048.1"/>
    <property type="molecule type" value="Genomic_DNA"/>
</dbReference>
<feature type="domain" description="N-acetyltransferase" evidence="1">
    <location>
        <begin position="3"/>
        <end position="150"/>
    </location>
</feature>
<dbReference type="RefSeq" id="WP_094606734.1">
    <property type="nucleotide sequence ID" value="NZ_CP155573.1"/>
</dbReference>
<keyword evidence="3" id="KW-1185">Reference proteome</keyword>
<proteinExistence type="predicted"/>
<dbReference type="CDD" id="cd04301">
    <property type="entry name" value="NAT_SF"/>
    <property type="match status" value="1"/>
</dbReference>